<keyword evidence="3" id="KW-0812">Transmembrane</keyword>
<dbReference type="AlphaFoldDB" id="A0A1U8DQ43"/>
<dbReference type="InterPro" id="IPR050380">
    <property type="entry name" value="Immune_Resp_Modulators"/>
</dbReference>
<dbReference type="CDD" id="cd00098">
    <property type="entry name" value="IgC1"/>
    <property type="match status" value="2"/>
</dbReference>
<dbReference type="eggNOG" id="KOG3515">
    <property type="taxonomic scope" value="Eukaryota"/>
</dbReference>
<dbReference type="Gene3D" id="2.60.40.10">
    <property type="entry name" value="Immunoglobulins"/>
    <property type="match status" value="4"/>
</dbReference>
<dbReference type="RefSeq" id="XP_014382466.1">
    <property type="nucleotide sequence ID" value="XM_014526980.2"/>
</dbReference>
<keyword evidence="3" id="KW-0472">Membrane</keyword>
<feature type="domain" description="Ig-like" evidence="4">
    <location>
        <begin position="293"/>
        <end position="395"/>
    </location>
</feature>
<accession>A0A1U8DQ43</accession>
<name>A0A1U8DQ43_ALLSI</name>
<dbReference type="PANTHER" id="PTHR23411">
    <property type="entry name" value="TAPASIN"/>
    <property type="match status" value="1"/>
</dbReference>
<keyword evidence="1" id="KW-0393">Immunoglobulin domain</keyword>
<feature type="region of interest" description="Disordered" evidence="2">
    <location>
        <begin position="108"/>
        <end position="130"/>
    </location>
</feature>
<evidence type="ECO:0000256" key="3">
    <source>
        <dbReference type="SAM" id="Phobius"/>
    </source>
</evidence>
<organism evidence="5 6">
    <name type="scientific">Alligator sinensis</name>
    <name type="common">Chinese alligator</name>
    <dbReference type="NCBI Taxonomy" id="38654"/>
    <lineage>
        <taxon>Eukaryota</taxon>
        <taxon>Metazoa</taxon>
        <taxon>Chordata</taxon>
        <taxon>Craniata</taxon>
        <taxon>Vertebrata</taxon>
        <taxon>Euteleostomi</taxon>
        <taxon>Archelosauria</taxon>
        <taxon>Archosauria</taxon>
        <taxon>Crocodylia</taxon>
        <taxon>Alligatoridae</taxon>
        <taxon>Alligatorinae</taxon>
        <taxon>Alligator</taxon>
    </lineage>
</organism>
<feature type="transmembrane region" description="Helical" evidence="3">
    <location>
        <begin position="40"/>
        <end position="61"/>
    </location>
</feature>
<evidence type="ECO:0000259" key="4">
    <source>
        <dbReference type="PROSITE" id="PS50835"/>
    </source>
</evidence>
<dbReference type="InterPro" id="IPR003597">
    <property type="entry name" value="Ig_C1-set"/>
</dbReference>
<dbReference type="Pfam" id="PF07654">
    <property type="entry name" value="C1-set"/>
    <property type="match status" value="1"/>
</dbReference>
<feature type="compositionally biased region" description="Basic and acidic residues" evidence="2">
    <location>
        <begin position="450"/>
        <end position="460"/>
    </location>
</feature>
<feature type="domain" description="Ig-like" evidence="4">
    <location>
        <begin position="78"/>
        <end position="177"/>
    </location>
</feature>
<evidence type="ECO:0000313" key="5">
    <source>
        <dbReference type="Proteomes" id="UP000189705"/>
    </source>
</evidence>
<dbReference type="InParanoid" id="A0A1U8DQ43"/>
<feature type="compositionally biased region" description="Basic and acidic residues" evidence="2">
    <location>
        <begin position="489"/>
        <end position="505"/>
    </location>
</feature>
<evidence type="ECO:0000256" key="2">
    <source>
        <dbReference type="SAM" id="MobiDB-lite"/>
    </source>
</evidence>
<proteinExistence type="predicted"/>
<feature type="transmembrane region" description="Helical" evidence="3">
    <location>
        <begin position="14"/>
        <end position="34"/>
    </location>
</feature>
<dbReference type="InterPro" id="IPR007110">
    <property type="entry name" value="Ig-like_dom"/>
</dbReference>
<dbReference type="SMART" id="SM00407">
    <property type="entry name" value="IGc1"/>
    <property type="match status" value="1"/>
</dbReference>
<dbReference type="PROSITE" id="PS00290">
    <property type="entry name" value="IG_MHC"/>
    <property type="match status" value="1"/>
</dbReference>
<dbReference type="SUPFAM" id="SSF48726">
    <property type="entry name" value="Immunoglobulin"/>
    <property type="match status" value="3"/>
</dbReference>
<evidence type="ECO:0000313" key="6">
    <source>
        <dbReference type="RefSeq" id="XP_014382466.1"/>
    </source>
</evidence>
<protein>
    <submittedName>
        <fullName evidence="6">Uncharacterized protein LOC102386148 isoform X1</fullName>
    </submittedName>
</protein>
<reference evidence="6" key="1">
    <citation type="submission" date="2025-08" db="UniProtKB">
        <authorList>
            <consortium name="RefSeq"/>
        </authorList>
    </citation>
    <scope>IDENTIFICATION</scope>
</reference>
<keyword evidence="5" id="KW-1185">Reference proteome</keyword>
<keyword evidence="3" id="KW-1133">Transmembrane helix</keyword>
<dbReference type="Proteomes" id="UP000189705">
    <property type="component" value="Unplaced"/>
</dbReference>
<dbReference type="PROSITE" id="PS50835">
    <property type="entry name" value="IG_LIKE"/>
    <property type="match status" value="2"/>
</dbReference>
<dbReference type="InterPro" id="IPR013783">
    <property type="entry name" value="Ig-like_fold"/>
</dbReference>
<dbReference type="InterPro" id="IPR003006">
    <property type="entry name" value="Ig/MHC_CS"/>
</dbReference>
<dbReference type="InterPro" id="IPR036179">
    <property type="entry name" value="Ig-like_dom_sf"/>
</dbReference>
<dbReference type="KEGG" id="asn:102386148"/>
<feature type="compositionally biased region" description="Polar residues" evidence="2">
    <location>
        <begin position="510"/>
        <end position="521"/>
    </location>
</feature>
<sequence>MSTDRQMRPWWQPLGRLPLPGVVLLSSLFVPYTVDQTGTMVGVILGILMGAGAAAAVAIYFSKKRKKEVQEPKLCLLGQEVTLHCSMEGTFPEDVAVMWERIHSDDRTVPESAGDQKNPEHRPLLPALPPGWRVTEERAGTCLTSYLTFIPTVQDDGAQVRCVFLHEAKGIREERVSPEIRVWARPQVSEIRVLPEWDPRDKVPFAVQMQNFYPKEVPPIQWGWDGAGSWREDPARIDKKADGTFTATSVWRVPSRSLTRPELRVQVCVQRGPKEPPSERELSLRDAGLLRPPEVSEITQPKSMAKRKGFILSCHIAGHFPGELSVTWLRRGKGEDTAVTLQGSAECRVEPGTAVLAQDGKSFQQETRLNLLTSMDQGAEYICRVGHLALETPIERSNAYHPCPPDLGGVSHLQALVPGQPVNAQHLLSRSYPRQVAMTWLRKRAKRKEAKPLETSDPHRIHTPAPSRAPDGKSYSMESELRVPSTGPEDDRVRYQCHMEHEALKKLRSRSSGQLQLQGHSESPRASKS</sequence>
<evidence type="ECO:0000256" key="1">
    <source>
        <dbReference type="ARBA" id="ARBA00023319"/>
    </source>
</evidence>
<gene>
    <name evidence="6" type="primary">LOC102386148</name>
</gene>
<dbReference type="GeneID" id="102386148"/>
<dbReference type="FunFam" id="2.60.40.10:FF:001774">
    <property type="entry name" value="Uncharacterized LOC100216153"/>
    <property type="match status" value="1"/>
</dbReference>
<feature type="region of interest" description="Disordered" evidence="2">
    <location>
        <begin position="444"/>
        <end position="529"/>
    </location>
</feature>